<feature type="transmembrane region" description="Helical" evidence="1">
    <location>
        <begin position="20"/>
        <end position="39"/>
    </location>
</feature>
<feature type="transmembrane region" description="Helical" evidence="1">
    <location>
        <begin position="51"/>
        <end position="74"/>
    </location>
</feature>
<reference evidence="4" key="2">
    <citation type="submission" date="2015-01" db="EMBL/GenBank/DDBJ databases">
        <title>Evolutionary Origins and Diversification of the Mycorrhizal Mutualists.</title>
        <authorList>
            <consortium name="DOE Joint Genome Institute"/>
            <consortium name="Mycorrhizal Genomics Consortium"/>
            <person name="Kohler A."/>
            <person name="Kuo A."/>
            <person name="Nagy L.G."/>
            <person name="Floudas D."/>
            <person name="Copeland A."/>
            <person name="Barry K.W."/>
            <person name="Cichocki N."/>
            <person name="Veneault-Fourrey C."/>
            <person name="LaButti K."/>
            <person name="Lindquist E.A."/>
            <person name="Lipzen A."/>
            <person name="Lundell T."/>
            <person name="Morin E."/>
            <person name="Murat C."/>
            <person name="Riley R."/>
            <person name="Ohm R."/>
            <person name="Sun H."/>
            <person name="Tunlid A."/>
            <person name="Henrissat B."/>
            <person name="Grigoriev I.V."/>
            <person name="Hibbett D.S."/>
            <person name="Martin F."/>
        </authorList>
    </citation>
    <scope>NUCLEOTIDE SEQUENCE [LARGE SCALE GENOMIC DNA]</scope>
    <source>
        <strain evidence="4">UH-Slu-Lm8-n1</strain>
    </source>
</reference>
<dbReference type="Pfam" id="PF20151">
    <property type="entry name" value="DUF6533"/>
    <property type="match status" value="1"/>
</dbReference>
<evidence type="ECO:0000313" key="4">
    <source>
        <dbReference type="Proteomes" id="UP000054485"/>
    </source>
</evidence>
<organism evidence="3 4">
    <name type="scientific">Suillus luteus UH-Slu-Lm8-n1</name>
    <dbReference type="NCBI Taxonomy" id="930992"/>
    <lineage>
        <taxon>Eukaryota</taxon>
        <taxon>Fungi</taxon>
        <taxon>Dikarya</taxon>
        <taxon>Basidiomycota</taxon>
        <taxon>Agaricomycotina</taxon>
        <taxon>Agaricomycetes</taxon>
        <taxon>Agaricomycetidae</taxon>
        <taxon>Boletales</taxon>
        <taxon>Suillineae</taxon>
        <taxon>Suillaceae</taxon>
        <taxon>Suillus</taxon>
    </lineage>
</organism>
<dbReference type="HOGENOM" id="CLU_150842_1_1_1"/>
<gene>
    <name evidence="3" type="ORF">CY34DRAFT_324544</name>
</gene>
<dbReference type="InParanoid" id="A0A0D0AZ78"/>
<evidence type="ECO:0000259" key="2">
    <source>
        <dbReference type="Pfam" id="PF20151"/>
    </source>
</evidence>
<sequence>MTLVSNDPIWWPYIDAQVFFSYWTVAAGVVVVYDWVLTIGQEIELIWRQHWSLMTVLYLVIRYSGIPFVVAAVLENIPLISLTHAALLCTSGQMRQMWS</sequence>
<protein>
    <recommendedName>
        <fullName evidence="2">DUF6533 domain-containing protein</fullName>
    </recommendedName>
</protein>
<keyword evidence="1" id="KW-0812">Transmembrane</keyword>
<keyword evidence="4" id="KW-1185">Reference proteome</keyword>
<dbReference type="EMBL" id="KN835335">
    <property type="protein sequence ID" value="KIK39632.1"/>
    <property type="molecule type" value="Genomic_DNA"/>
</dbReference>
<name>A0A0D0AZ78_9AGAM</name>
<feature type="domain" description="DUF6533" evidence="2">
    <location>
        <begin position="22"/>
        <end position="66"/>
    </location>
</feature>
<reference evidence="3 4" key="1">
    <citation type="submission" date="2014-04" db="EMBL/GenBank/DDBJ databases">
        <authorList>
            <consortium name="DOE Joint Genome Institute"/>
            <person name="Kuo A."/>
            <person name="Ruytinx J."/>
            <person name="Rineau F."/>
            <person name="Colpaert J."/>
            <person name="Kohler A."/>
            <person name="Nagy L.G."/>
            <person name="Floudas D."/>
            <person name="Copeland A."/>
            <person name="Barry K.W."/>
            <person name="Cichocki N."/>
            <person name="Veneault-Fourrey C."/>
            <person name="LaButti K."/>
            <person name="Lindquist E.A."/>
            <person name="Lipzen A."/>
            <person name="Lundell T."/>
            <person name="Morin E."/>
            <person name="Murat C."/>
            <person name="Sun H."/>
            <person name="Tunlid A."/>
            <person name="Henrissat B."/>
            <person name="Grigoriev I.V."/>
            <person name="Hibbett D.S."/>
            <person name="Martin F."/>
            <person name="Nordberg H.P."/>
            <person name="Cantor M.N."/>
            <person name="Hua S.X."/>
        </authorList>
    </citation>
    <scope>NUCLEOTIDE SEQUENCE [LARGE SCALE GENOMIC DNA]</scope>
    <source>
        <strain evidence="3 4">UH-Slu-Lm8-n1</strain>
    </source>
</reference>
<dbReference type="AlphaFoldDB" id="A0A0D0AZ78"/>
<keyword evidence="1" id="KW-0472">Membrane</keyword>
<proteinExistence type="predicted"/>
<evidence type="ECO:0000313" key="3">
    <source>
        <dbReference type="EMBL" id="KIK39632.1"/>
    </source>
</evidence>
<dbReference type="OrthoDB" id="2692685at2759"/>
<dbReference type="InterPro" id="IPR045340">
    <property type="entry name" value="DUF6533"/>
</dbReference>
<dbReference type="Proteomes" id="UP000054485">
    <property type="component" value="Unassembled WGS sequence"/>
</dbReference>
<keyword evidence="1" id="KW-1133">Transmembrane helix</keyword>
<accession>A0A0D0AZ78</accession>
<evidence type="ECO:0000256" key="1">
    <source>
        <dbReference type="SAM" id="Phobius"/>
    </source>
</evidence>